<reference evidence="1 2" key="1">
    <citation type="submission" date="2018-11" db="EMBL/GenBank/DDBJ databases">
        <title>Novel Erysipelotrichaceae bacterium isolated from small intestine of a swine.</title>
        <authorList>
            <person name="Kim J.S."/>
            <person name="Choe H."/>
            <person name="Lee Y.R."/>
            <person name="Kim K.M."/>
            <person name="Park D.S."/>
        </authorList>
    </citation>
    <scope>NUCLEOTIDE SEQUENCE [LARGE SCALE GENOMIC DNA]</scope>
    <source>
        <strain evidence="1 2">SG0102</strain>
    </source>
</reference>
<proteinExistence type="predicted"/>
<dbReference type="Proteomes" id="UP000268059">
    <property type="component" value="Chromosome"/>
</dbReference>
<dbReference type="InParanoid" id="A0A3G9JUR6"/>
<accession>A0A3G9JUR6</accession>
<dbReference type="EMBL" id="AP019309">
    <property type="protein sequence ID" value="BBH26839.1"/>
    <property type="molecule type" value="Genomic_DNA"/>
</dbReference>
<dbReference type="AlphaFoldDB" id="A0A3G9JUR6"/>
<sequence length="75" mass="9030">MDFERMRQNLKDAGCGDAVTEEILMLYQSGRYQDSLRMMKKDRCRLIEELHECGRKVDCLDFLIRKMERKMQADH</sequence>
<keyword evidence="2" id="KW-1185">Reference proteome</keyword>
<evidence type="ECO:0000313" key="1">
    <source>
        <dbReference type="EMBL" id="BBH26839.1"/>
    </source>
</evidence>
<evidence type="ECO:0000313" key="2">
    <source>
        <dbReference type="Proteomes" id="UP000268059"/>
    </source>
</evidence>
<organism evidence="1 2">
    <name type="scientific">Intestinibaculum porci</name>
    <dbReference type="NCBI Taxonomy" id="2487118"/>
    <lineage>
        <taxon>Bacteria</taxon>
        <taxon>Bacillati</taxon>
        <taxon>Bacillota</taxon>
        <taxon>Erysipelotrichia</taxon>
        <taxon>Erysipelotrichales</taxon>
        <taxon>Erysipelotrichaceae</taxon>
        <taxon>Intestinibaculum</taxon>
    </lineage>
</organism>
<dbReference type="KEGG" id="ebm:SG0102_17730"/>
<dbReference type="RefSeq" id="WP_125119653.1">
    <property type="nucleotide sequence ID" value="NZ_AP019309.1"/>
</dbReference>
<dbReference type="OrthoDB" id="3078708at2"/>
<gene>
    <name evidence="1" type="ORF">SG0102_17730</name>
</gene>
<name>A0A3G9JUR6_9FIRM</name>
<protein>
    <submittedName>
        <fullName evidence="1">Uncharacterized protein</fullName>
    </submittedName>
</protein>